<keyword evidence="1" id="KW-0812">Transmembrane</keyword>
<evidence type="ECO:0000313" key="3">
    <source>
        <dbReference type="Proteomes" id="UP000267268"/>
    </source>
</evidence>
<dbReference type="RefSeq" id="WP_126620053.1">
    <property type="nucleotide sequence ID" value="NZ_CP034563.1"/>
</dbReference>
<evidence type="ECO:0000256" key="1">
    <source>
        <dbReference type="SAM" id="Phobius"/>
    </source>
</evidence>
<accession>A0A3S9PB82</accession>
<dbReference type="Proteomes" id="UP000267268">
    <property type="component" value="Chromosome 2"/>
</dbReference>
<feature type="transmembrane region" description="Helical" evidence="1">
    <location>
        <begin position="9"/>
        <end position="29"/>
    </location>
</feature>
<dbReference type="EMBL" id="CP034563">
    <property type="protein sequence ID" value="AZQ65389.1"/>
    <property type="molecule type" value="Genomic_DNA"/>
</dbReference>
<keyword evidence="1" id="KW-0472">Membrane</keyword>
<evidence type="ECO:0000313" key="2">
    <source>
        <dbReference type="EMBL" id="AZQ65389.1"/>
    </source>
</evidence>
<feature type="transmembrane region" description="Helical" evidence="1">
    <location>
        <begin position="41"/>
        <end position="59"/>
    </location>
</feature>
<reference evidence="2 3" key="1">
    <citation type="submission" date="2018-12" db="EMBL/GenBank/DDBJ databases">
        <title>Flammeovirga pectinis sp. nov., isolated from the gut of the Korean scallop, Patinopecten yessoensis.</title>
        <authorList>
            <person name="Bae J.-W."/>
            <person name="Jeong Y.-S."/>
            <person name="Kang W."/>
        </authorList>
    </citation>
    <scope>NUCLEOTIDE SEQUENCE [LARGE SCALE GENOMIC DNA]</scope>
    <source>
        <strain evidence="2 3">L12M1</strain>
    </source>
</reference>
<organism evidence="2 3">
    <name type="scientific">Flammeovirga pectinis</name>
    <dbReference type="NCBI Taxonomy" id="2494373"/>
    <lineage>
        <taxon>Bacteria</taxon>
        <taxon>Pseudomonadati</taxon>
        <taxon>Bacteroidota</taxon>
        <taxon>Cytophagia</taxon>
        <taxon>Cytophagales</taxon>
        <taxon>Flammeovirgaceae</taxon>
        <taxon>Flammeovirga</taxon>
    </lineage>
</organism>
<dbReference type="OrthoDB" id="983172at2"/>
<dbReference type="KEGG" id="fll:EI427_24565"/>
<sequence>MKLYSFKTINLATFIGGPLAGGILIYHNFSKLNKEKEAKLTIIITLAFSIILFSFLFLASDKILSDIPKQIIPLFYTIIISLIVERYQNKDLLEFFNNGGEKQSIWKGLGISLIGVISILILLFIFSFLTPPFEGEKYNYDASGNTIYYNGTYNNNYKYLGDELMKHGFFNDSGNGAVLLKDNIESYELQIPVFNIYWEDTENINFFKRFELYLSSQVLMKRTEIILVHDGFNGREYKEII</sequence>
<name>A0A3S9PB82_9BACT</name>
<keyword evidence="1" id="KW-1133">Transmembrane helix</keyword>
<dbReference type="AlphaFoldDB" id="A0A3S9PB82"/>
<feature type="transmembrane region" description="Helical" evidence="1">
    <location>
        <begin position="108"/>
        <end position="129"/>
    </location>
</feature>
<protein>
    <submittedName>
        <fullName evidence="2">Uncharacterized protein</fullName>
    </submittedName>
</protein>
<feature type="transmembrane region" description="Helical" evidence="1">
    <location>
        <begin position="71"/>
        <end position="88"/>
    </location>
</feature>
<proteinExistence type="predicted"/>
<keyword evidence="3" id="KW-1185">Reference proteome</keyword>
<gene>
    <name evidence="2" type="ORF">EI427_24565</name>
</gene>